<dbReference type="PANTHER" id="PTHR30041:SF8">
    <property type="entry name" value="PROTEIN YFFB"/>
    <property type="match status" value="1"/>
</dbReference>
<dbReference type="PANTHER" id="PTHR30041">
    <property type="entry name" value="ARSENATE REDUCTASE"/>
    <property type="match status" value="1"/>
</dbReference>
<dbReference type="InterPro" id="IPR036249">
    <property type="entry name" value="Thioredoxin-like_sf"/>
</dbReference>
<evidence type="ECO:0000313" key="4">
    <source>
        <dbReference type="Proteomes" id="UP000219331"/>
    </source>
</evidence>
<proteinExistence type="inferred from homology"/>
<evidence type="ECO:0000256" key="2">
    <source>
        <dbReference type="PROSITE-ProRule" id="PRU01282"/>
    </source>
</evidence>
<comment type="similarity">
    <text evidence="1 2">Belongs to the ArsC family.</text>
</comment>
<dbReference type="OrthoDB" id="9803749at2"/>
<name>A0A285TIA1_9HYPH</name>
<dbReference type="Pfam" id="PF03960">
    <property type="entry name" value="ArsC"/>
    <property type="match status" value="1"/>
</dbReference>
<evidence type="ECO:0000256" key="1">
    <source>
        <dbReference type="ARBA" id="ARBA00007198"/>
    </source>
</evidence>
<keyword evidence="4" id="KW-1185">Reference proteome</keyword>
<dbReference type="NCBIfam" id="TIGR01617">
    <property type="entry name" value="arsC_related"/>
    <property type="match status" value="1"/>
</dbReference>
<protein>
    <submittedName>
        <fullName evidence="3">Arsenate reductase</fullName>
    </submittedName>
</protein>
<reference evidence="3 4" key="1">
    <citation type="submission" date="2017-08" db="EMBL/GenBank/DDBJ databases">
        <authorList>
            <person name="de Groot N.N."/>
        </authorList>
    </citation>
    <scope>NUCLEOTIDE SEQUENCE [LARGE SCALE GENOMIC DNA]</scope>
    <source>
        <strain evidence="3 4">USBA 352</strain>
    </source>
</reference>
<dbReference type="InterPro" id="IPR006504">
    <property type="entry name" value="Tscrpt_reg_Spx/MgsR"/>
</dbReference>
<gene>
    <name evidence="3" type="ORF">SAMN05421512_111189</name>
</gene>
<dbReference type="AlphaFoldDB" id="A0A285TIA1"/>
<dbReference type="RefSeq" id="WP_067218482.1">
    <property type="nucleotide sequence ID" value="NZ_JAJGNR010000004.1"/>
</dbReference>
<dbReference type="InterPro" id="IPR006660">
    <property type="entry name" value="Arsenate_reductase-like"/>
</dbReference>
<organism evidence="3 4">
    <name type="scientific">Stappia indica</name>
    <dbReference type="NCBI Taxonomy" id="538381"/>
    <lineage>
        <taxon>Bacteria</taxon>
        <taxon>Pseudomonadati</taxon>
        <taxon>Pseudomonadota</taxon>
        <taxon>Alphaproteobacteria</taxon>
        <taxon>Hyphomicrobiales</taxon>
        <taxon>Stappiaceae</taxon>
        <taxon>Stappia</taxon>
    </lineage>
</organism>
<dbReference type="NCBIfam" id="NF008107">
    <property type="entry name" value="PRK10853.1"/>
    <property type="match status" value="1"/>
</dbReference>
<dbReference type="PROSITE" id="PS51353">
    <property type="entry name" value="ARSC"/>
    <property type="match status" value="1"/>
</dbReference>
<dbReference type="Proteomes" id="UP000219331">
    <property type="component" value="Unassembled WGS sequence"/>
</dbReference>
<dbReference type="EMBL" id="OBML01000011">
    <property type="protein sequence ID" value="SOC21924.1"/>
    <property type="molecule type" value="Genomic_DNA"/>
</dbReference>
<dbReference type="SUPFAM" id="SSF52833">
    <property type="entry name" value="Thioredoxin-like"/>
    <property type="match status" value="1"/>
</dbReference>
<accession>A0A285TIA1</accession>
<dbReference type="Gene3D" id="3.40.30.10">
    <property type="entry name" value="Glutaredoxin"/>
    <property type="match status" value="1"/>
</dbReference>
<sequence length="115" mass="12853">MAATLYGIANCDTVKKARRFLDENGVAYTFHDYKKAGVDEALLRSFFEAFGREAVVNTRGTTWRKLPDEAKARASDQAGALAVLMENPSAIKRPIYHDGDRWLIGFDPASWATLR</sequence>
<dbReference type="CDD" id="cd03035">
    <property type="entry name" value="ArsC_Yffb"/>
    <property type="match status" value="1"/>
</dbReference>
<dbReference type="STRING" id="538381.GCA_001696535_01660"/>
<evidence type="ECO:0000313" key="3">
    <source>
        <dbReference type="EMBL" id="SOC21924.1"/>
    </source>
</evidence>